<keyword evidence="7 9" id="KW-0665">Pyrimidine biosynthesis</keyword>
<dbReference type="InterPro" id="IPR024920">
    <property type="entry name" value="Dihydroorotate_DH_1"/>
</dbReference>
<feature type="region of interest" description="Disordered" evidence="10">
    <location>
        <begin position="299"/>
        <end position="318"/>
    </location>
</feature>
<dbReference type="NCBIfam" id="TIGR01037">
    <property type="entry name" value="pyrD_sub1_fam"/>
    <property type="match status" value="1"/>
</dbReference>
<feature type="binding site" evidence="9">
    <location>
        <position position="190"/>
    </location>
    <ligand>
        <name>FMN</name>
        <dbReference type="ChEBI" id="CHEBI:58210"/>
    </ligand>
</feature>
<evidence type="ECO:0000313" key="13">
    <source>
        <dbReference type="Proteomes" id="UP000588068"/>
    </source>
</evidence>
<comment type="catalytic activity">
    <reaction evidence="9">
        <text>(S)-dihydroorotate + A = orotate + AH2</text>
        <dbReference type="Rhea" id="RHEA:18073"/>
        <dbReference type="ChEBI" id="CHEBI:13193"/>
        <dbReference type="ChEBI" id="CHEBI:17499"/>
        <dbReference type="ChEBI" id="CHEBI:30839"/>
        <dbReference type="ChEBI" id="CHEBI:30864"/>
    </reaction>
</comment>
<feature type="binding site" evidence="9">
    <location>
        <begin position="267"/>
        <end position="268"/>
    </location>
    <ligand>
        <name>FMN</name>
        <dbReference type="ChEBI" id="CHEBI:58210"/>
    </ligand>
</feature>
<dbReference type="EC" id="1.3.-.-" evidence="9"/>
<feature type="binding site" evidence="9">
    <location>
        <begin position="45"/>
        <end position="46"/>
    </location>
    <ligand>
        <name>FMN</name>
        <dbReference type="ChEBI" id="CHEBI:58210"/>
    </ligand>
</feature>
<reference evidence="12 13" key="1">
    <citation type="submission" date="2020-08" db="EMBL/GenBank/DDBJ databases">
        <title>Genomic Encyclopedia of Type Strains, Phase IV (KMG-IV): sequencing the most valuable type-strain genomes for metagenomic binning, comparative biology and taxonomic classification.</title>
        <authorList>
            <person name="Goeker M."/>
        </authorList>
    </citation>
    <scope>NUCLEOTIDE SEQUENCE [LARGE SCALE GENOMIC DNA]</scope>
    <source>
        <strain evidence="12 13">DSM 26723</strain>
    </source>
</reference>
<keyword evidence="6 9" id="KW-0288">FMN</keyword>
<keyword evidence="13" id="KW-1185">Reference proteome</keyword>
<dbReference type="InterPro" id="IPR050074">
    <property type="entry name" value="DHO_dehydrogenase"/>
</dbReference>
<dbReference type="PANTHER" id="PTHR48109:SF1">
    <property type="entry name" value="DIHYDROOROTATE DEHYDROGENASE (FUMARATE)"/>
    <property type="match status" value="1"/>
</dbReference>
<keyword evidence="5 9" id="KW-0285">Flavoprotein</keyword>
<comment type="similarity">
    <text evidence="3 9">Belongs to the dihydroorotate dehydrogenase family. Type 1 subfamily.</text>
</comment>
<feature type="binding site" evidence="9">
    <location>
        <position position="216"/>
    </location>
    <ligand>
        <name>FMN</name>
        <dbReference type="ChEBI" id="CHEBI:58210"/>
    </ligand>
</feature>
<dbReference type="HAMAP" id="MF_00224">
    <property type="entry name" value="DHO_dh_type1"/>
    <property type="match status" value="1"/>
</dbReference>
<evidence type="ECO:0000256" key="1">
    <source>
        <dbReference type="ARBA" id="ARBA00004496"/>
    </source>
</evidence>
<dbReference type="InterPro" id="IPR033888">
    <property type="entry name" value="DHOD_1B"/>
</dbReference>
<dbReference type="GO" id="GO:0005737">
    <property type="term" value="C:cytoplasm"/>
    <property type="evidence" value="ECO:0007669"/>
    <property type="project" value="UniProtKB-SubCell"/>
</dbReference>
<keyword evidence="8 9" id="KW-0560">Oxidoreductase</keyword>
<dbReference type="InterPro" id="IPR012135">
    <property type="entry name" value="Dihydroorotate_DH_1_2"/>
</dbReference>
<feature type="binding site" evidence="9">
    <location>
        <position position="164"/>
    </location>
    <ligand>
        <name>FMN</name>
        <dbReference type="ChEBI" id="CHEBI:58210"/>
    </ligand>
</feature>
<dbReference type="GO" id="GO:0004152">
    <property type="term" value="F:dihydroorotate dehydrogenase activity"/>
    <property type="evidence" value="ECO:0007669"/>
    <property type="project" value="UniProtKB-UniRule"/>
</dbReference>
<dbReference type="GO" id="GO:0006207">
    <property type="term" value="P:'de novo' pyrimidine nucleobase biosynthetic process"/>
    <property type="evidence" value="ECO:0007669"/>
    <property type="project" value="InterPro"/>
</dbReference>
<dbReference type="AlphaFoldDB" id="A0A841HIP4"/>
<comment type="cofactor">
    <cofactor evidence="9">
        <name>FMN</name>
        <dbReference type="ChEBI" id="CHEBI:58210"/>
    </cofactor>
    <text evidence="9">Binds 1 FMN per subunit.</text>
</comment>
<feature type="binding site" evidence="9">
    <location>
        <position position="45"/>
    </location>
    <ligand>
        <name>substrate</name>
    </ligand>
</feature>
<name>A0A841HIP4_9GAMM</name>
<feature type="binding site" evidence="9">
    <location>
        <begin position="245"/>
        <end position="246"/>
    </location>
    <ligand>
        <name>FMN</name>
        <dbReference type="ChEBI" id="CHEBI:58210"/>
    </ligand>
</feature>
<proteinExistence type="inferred from homology"/>
<evidence type="ECO:0000256" key="7">
    <source>
        <dbReference type="ARBA" id="ARBA00022975"/>
    </source>
</evidence>
<dbReference type="RefSeq" id="WP_184331070.1">
    <property type="nucleotide sequence ID" value="NZ_JACHHZ010000002.1"/>
</dbReference>
<dbReference type="PROSITE" id="PS00912">
    <property type="entry name" value="DHODEHASE_2"/>
    <property type="match status" value="1"/>
</dbReference>
<evidence type="ECO:0000256" key="10">
    <source>
        <dbReference type="SAM" id="MobiDB-lite"/>
    </source>
</evidence>
<dbReference type="UniPathway" id="UPA00070"/>
<dbReference type="Proteomes" id="UP000588068">
    <property type="component" value="Unassembled WGS sequence"/>
</dbReference>
<evidence type="ECO:0000313" key="12">
    <source>
        <dbReference type="EMBL" id="MBB6093061.1"/>
    </source>
</evidence>
<feature type="binding site" evidence="9">
    <location>
        <position position="126"/>
    </location>
    <ligand>
        <name>FMN</name>
        <dbReference type="ChEBI" id="CHEBI:58210"/>
    </ligand>
</feature>
<dbReference type="Gene3D" id="3.20.20.70">
    <property type="entry name" value="Aldolase class I"/>
    <property type="match status" value="1"/>
</dbReference>
<dbReference type="NCBIfam" id="NF005574">
    <property type="entry name" value="PRK07259.1"/>
    <property type="match status" value="1"/>
</dbReference>
<comment type="function">
    <text evidence="9">Catalyzes the conversion of dihydroorotate to orotate.</text>
</comment>
<dbReference type="InterPro" id="IPR005720">
    <property type="entry name" value="Dihydroorotate_DH_cat"/>
</dbReference>
<gene>
    <name evidence="9" type="primary">pyrD</name>
    <name evidence="12" type="ORF">HNQ60_001939</name>
</gene>
<evidence type="ECO:0000256" key="2">
    <source>
        <dbReference type="ARBA" id="ARBA00004725"/>
    </source>
</evidence>
<evidence type="ECO:0000256" key="3">
    <source>
        <dbReference type="ARBA" id="ARBA00008008"/>
    </source>
</evidence>
<comment type="caution">
    <text evidence="12">The sequence shown here is derived from an EMBL/GenBank/DDBJ whole genome shotgun (WGS) entry which is preliminary data.</text>
</comment>
<evidence type="ECO:0000256" key="6">
    <source>
        <dbReference type="ARBA" id="ARBA00022643"/>
    </source>
</evidence>
<feature type="domain" description="Dihydroorotate dehydrogenase catalytic" evidence="11">
    <location>
        <begin position="1"/>
        <end position="288"/>
    </location>
</feature>
<accession>A0A841HIP4</accession>
<evidence type="ECO:0000256" key="5">
    <source>
        <dbReference type="ARBA" id="ARBA00022630"/>
    </source>
</evidence>
<dbReference type="InterPro" id="IPR049622">
    <property type="entry name" value="Dihydroorotate_DH_I"/>
</dbReference>
<evidence type="ECO:0000259" key="11">
    <source>
        <dbReference type="Pfam" id="PF01180"/>
    </source>
</evidence>
<dbReference type="InterPro" id="IPR013785">
    <property type="entry name" value="Aldolase_TIM"/>
</dbReference>
<comment type="pathway">
    <text evidence="2 9">Pyrimidine metabolism; UMP biosynthesis via de novo pathway.</text>
</comment>
<dbReference type="InterPro" id="IPR001295">
    <property type="entry name" value="Dihydroorotate_DH_CS"/>
</dbReference>
<feature type="binding site" evidence="9">
    <location>
        <position position="19"/>
    </location>
    <ligand>
        <name>FMN</name>
        <dbReference type="ChEBI" id="CHEBI:58210"/>
    </ligand>
</feature>
<dbReference type="GO" id="GO:0044205">
    <property type="term" value="P:'de novo' UMP biosynthetic process"/>
    <property type="evidence" value="ECO:0007669"/>
    <property type="project" value="UniProtKB-UniRule"/>
</dbReference>
<sequence length="318" mass="34089">MLPIDFCGLKFDSPIVLLSGCVGFGEEYTRVEGFSNRHAGGIVLKGTTREPRLGNPPHRVYETPMGMLNAIGLQNPGVEHVVTKILPTLDFSETRFIANVCGSTIEDYVEVTRRFEDSPIDAIEINISCPNIKEGGVQFGNYPEMSARVVAACRAVTKKPLITKLSPNQTDIRENARHCIEAGTDALAVINTVMGMAIDVNTRRPIIGNVQGGLSGPAIKPIALLKVHQVYEVARKHNVPIIGQGGICSANDALEFIIAGATAVGVGTALFYDPLVCPKINQGIADYLSRNGMRSVSDLIGTSSSHPPLQQEKRATAG</sequence>
<dbReference type="CDD" id="cd04740">
    <property type="entry name" value="DHOD_1B_like"/>
    <property type="match status" value="1"/>
</dbReference>
<dbReference type="PANTHER" id="PTHR48109">
    <property type="entry name" value="DIHYDROOROTATE DEHYDROGENASE (QUINONE), MITOCHONDRIAL-RELATED"/>
    <property type="match status" value="1"/>
</dbReference>
<organism evidence="12 13">
    <name type="scientific">Povalibacter uvarum</name>
    <dbReference type="NCBI Taxonomy" id="732238"/>
    <lineage>
        <taxon>Bacteria</taxon>
        <taxon>Pseudomonadati</taxon>
        <taxon>Pseudomonadota</taxon>
        <taxon>Gammaproteobacteria</taxon>
        <taxon>Steroidobacterales</taxon>
        <taxon>Steroidobacteraceae</taxon>
        <taxon>Povalibacter</taxon>
    </lineage>
</organism>
<feature type="binding site" evidence="9">
    <location>
        <position position="126"/>
    </location>
    <ligand>
        <name>substrate</name>
    </ligand>
</feature>
<feature type="binding site" evidence="9">
    <location>
        <position position="99"/>
    </location>
    <ligand>
        <name>FMN</name>
        <dbReference type="ChEBI" id="CHEBI:58210"/>
    </ligand>
</feature>
<evidence type="ECO:0000256" key="8">
    <source>
        <dbReference type="ARBA" id="ARBA00023002"/>
    </source>
</evidence>
<keyword evidence="4 9" id="KW-0963">Cytoplasm</keyword>
<protein>
    <recommendedName>
        <fullName evidence="9">Dihydroorotate dehydrogenase</fullName>
        <shortName evidence="9">DHOD</shortName>
        <shortName evidence="9">DHODase</shortName>
        <shortName evidence="9">DHOdehase</shortName>
        <ecNumber evidence="9">1.3.-.-</ecNumber>
    </recommendedName>
</protein>
<feature type="binding site" evidence="9">
    <location>
        <begin position="191"/>
        <end position="192"/>
    </location>
    <ligand>
        <name>substrate</name>
    </ligand>
</feature>
<dbReference type="Pfam" id="PF01180">
    <property type="entry name" value="DHO_dh"/>
    <property type="match status" value="1"/>
</dbReference>
<dbReference type="PIRSF" id="PIRSF000164">
    <property type="entry name" value="DHO_oxidase"/>
    <property type="match status" value="1"/>
</dbReference>
<feature type="binding site" evidence="9">
    <location>
        <begin position="69"/>
        <end position="73"/>
    </location>
    <ligand>
        <name>substrate</name>
    </ligand>
</feature>
<dbReference type="FunFam" id="3.20.20.70:FF:000027">
    <property type="entry name" value="Dihydropyrimidine dehydrogenase [NADP(+)]"/>
    <property type="match status" value="1"/>
</dbReference>
<evidence type="ECO:0000256" key="9">
    <source>
        <dbReference type="HAMAP-Rule" id="MF_00224"/>
    </source>
</evidence>
<dbReference type="SUPFAM" id="SSF51395">
    <property type="entry name" value="FMN-linked oxidoreductases"/>
    <property type="match status" value="1"/>
</dbReference>
<evidence type="ECO:0000256" key="4">
    <source>
        <dbReference type="ARBA" id="ARBA00022490"/>
    </source>
</evidence>
<dbReference type="EMBL" id="JACHHZ010000002">
    <property type="protein sequence ID" value="MBB6093061.1"/>
    <property type="molecule type" value="Genomic_DNA"/>
</dbReference>
<feature type="active site" description="Nucleophile" evidence="9">
    <location>
        <position position="129"/>
    </location>
</feature>
<comment type="subcellular location">
    <subcellularLocation>
        <location evidence="1 9">Cytoplasm</location>
    </subcellularLocation>
</comment>